<reference evidence="1" key="1">
    <citation type="submission" date="2018-05" db="EMBL/GenBank/DDBJ databases">
        <authorList>
            <person name="Lanie J.A."/>
            <person name="Ng W.-L."/>
            <person name="Kazmierczak K.M."/>
            <person name="Andrzejewski T.M."/>
            <person name="Davidsen T.M."/>
            <person name="Wayne K.J."/>
            <person name="Tettelin H."/>
            <person name="Glass J.I."/>
            <person name="Rusch D."/>
            <person name="Podicherti R."/>
            <person name="Tsui H.-C.T."/>
            <person name="Winkler M.E."/>
        </authorList>
    </citation>
    <scope>NUCLEOTIDE SEQUENCE</scope>
</reference>
<gene>
    <name evidence="1" type="ORF">METZ01_LOCUS253573</name>
</gene>
<feature type="non-terminal residue" evidence="1">
    <location>
        <position position="1"/>
    </location>
</feature>
<dbReference type="AlphaFoldDB" id="A0A382IN79"/>
<sequence length="29" mass="3126">VVAWQTLSGARSNRKVFEDGSSETFGLIA</sequence>
<protein>
    <submittedName>
        <fullName evidence="1">Uncharacterized protein</fullName>
    </submittedName>
</protein>
<organism evidence="1">
    <name type="scientific">marine metagenome</name>
    <dbReference type="NCBI Taxonomy" id="408172"/>
    <lineage>
        <taxon>unclassified sequences</taxon>
        <taxon>metagenomes</taxon>
        <taxon>ecological metagenomes</taxon>
    </lineage>
</organism>
<evidence type="ECO:0000313" key="1">
    <source>
        <dbReference type="EMBL" id="SVC00719.1"/>
    </source>
</evidence>
<proteinExistence type="predicted"/>
<accession>A0A382IN79</accession>
<name>A0A382IN79_9ZZZZ</name>
<dbReference type="EMBL" id="UINC01068245">
    <property type="protein sequence ID" value="SVC00719.1"/>
    <property type="molecule type" value="Genomic_DNA"/>
</dbReference>